<evidence type="ECO:0000259" key="2">
    <source>
        <dbReference type="Pfam" id="PF01464"/>
    </source>
</evidence>
<dbReference type="PROSITE" id="PS00922">
    <property type="entry name" value="TRANSGLYCOSYLASE"/>
    <property type="match status" value="1"/>
</dbReference>
<protein>
    <submittedName>
        <fullName evidence="4">Lytic transglycosylase domain protein</fullName>
    </submittedName>
</protein>
<gene>
    <name evidence="4" type="ordered locus">Pcar_1321</name>
</gene>
<dbReference type="HOGENOM" id="CLU_065765_1_0_7"/>
<dbReference type="InterPro" id="IPR008258">
    <property type="entry name" value="Transglycosylase_SLT_dom_1"/>
</dbReference>
<accession>Q3A4Y7</accession>
<evidence type="ECO:0000313" key="4">
    <source>
        <dbReference type="EMBL" id="ABA88570.1"/>
    </source>
</evidence>
<dbReference type="AlphaFoldDB" id="Q3A4Y7"/>
<dbReference type="Pfam" id="PF01464">
    <property type="entry name" value="SLT"/>
    <property type="match status" value="1"/>
</dbReference>
<feature type="domain" description="Transglycosylase SLT" evidence="2">
    <location>
        <begin position="69"/>
        <end position="167"/>
    </location>
</feature>
<dbReference type="InterPro" id="IPR023346">
    <property type="entry name" value="Lysozyme-like_dom_sf"/>
</dbReference>
<sequence length="188" mass="21330">MKNFPVICLFIMGGILSFDATACRADIYRYVDSHGVMHFTNTPTNSRYSFYLKESPTKRPGPKSLDDIIERYAVANRLEKALVRAVIKAESDYNPRAVSRKGAKGMMQLVPETAREMKVSDPFDPEDNIRGGTRYLRKMLDLFNGNLDLALAAYNAGPGAVRRHGGIPPYAETRQYVQRVKRFLQSYR</sequence>
<dbReference type="Pfam" id="PF13511">
    <property type="entry name" value="DUF4124"/>
    <property type="match status" value="1"/>
</dbReference>
<dbReference type="GO" id="GO:0016020">
    <property type="term" value="C:membrane"/>
    <property type="evidence" value="ECO:0007669"/>
    <property type="project" value="InterPro"/>
</dbReference>
<dbReference type="EMBL" id="CP000142">
    <property type="protein sequence ID" value="ABA88570.1"/>
    <property type="molecule type" value="Genomic_DNA"/>
</dbReference>
<comment type="similarity">
    <text evidence="1">Belongs to the transglycosylase Slt family.</text>
</comment>
<organism evidence="4 5">
    <name type="scientific">Syntrophotalea carbinolica (strain DSM 2380 / NBRC 103641 / GraBd1)</name>
    <name type="common">Pelobacter carbinolicus</name>
    <dbReference type="NCBI Taxonomy" id="338963"/>
    <lineage>
        <taxon>Bacteria</taxon>
        <taxon>Pseudomonadati</taxon>
        <taxon>Thermodesulfobacteriota</taxon>
        <taxon>Desulfuromonadia</taxon>
        <taxon>Desulfuromonadales</taxon>
        <taxon>Syntrophotaleaceae</taxon>
        <taxon>Syntrophotalea</taxon>
    </lineage>
</organism>
<dbReference type="KEGG" id="pca:Pcar_1321"/>
<dbReference type="InterPro" id="IPR000189">
    <property type="entry name" value="Transglyc_AS"/>
</dbReference>
<dbReference type="PANTHER" id="PTHR37423:SF2">
    <property type="entry name" value="MEMBRANE-BOUND LYTIC MUREIN TRANSGLYCOSYLASE C"/>
    <property type="match status" value="1"/>
</dbReference>
<dbReference type="GO" id="GO:0000270">
    <property type="term" value="P:peptidoglycan metabolic process"/>
    <property type="evidence" value="ECO:0007669"/>
    <property type="project" value="InterPro"/>
</dbReference>
<dbReference type="STRING" id="338963.Pcar_1321"/>
<dbReference type="InterPro" id="IPR025392">
    <property type="entry name" value="DUF4124"/>
</dbReference>
<dbReference type="SUPFAM" id="SSF53955">
    <property type="entry name" value="Lysozyme-like"/>
    <property type="match status" value="1"/>
</dbReference>
<dbReference type="eggNOG" id="COG0741">
    <property type="taxonomic scope" value="Bacteria"/>
</dbReference>
<dbReference type="OrthoDB" id="9781970at2"/>
<dbReference type="Gene3D" id="1.10.530.10">
    <property type="match status" value="1"/>
</dbReference>
<dbReference type="CDD" id="cd00254">
    <property type="entry name" value="LT-like"/>
    <property type="match status" value="1"/>
</dbReference>
<dbReference type="GO" id="GO:0008933">
    <property type="term" value="F:peptidoglycan lytic transglycosylase activity"/>
    <property type="evidence" value="ECO:0007669"/>
    <property type="project" value="InterPro"/>
</dbReference>
<dbReference type="Proteomes" id="UP000002534">
    <property type="component" value="Chromosome"/>
</dbReference>
<keyword evidence="5" id="KW-1185">Reference proteome</keyword>
<name>Q3A4Y7_SYNC1</name>
<evidence type="ECO:0000259" key="3">
    <source>
        <dbReference type="Pfam" id="PF13511"/>
    </source>
</evidence>
<evidence type="ECO:0000256" key="1">
    <source>
        <dbReference type="ARBA" id="ARBA00007734"/>
    </source>
</evidence>
<proteinExistence type="inferred from homology"/>
<dbReference type="PANTHER" id="PTHR37423">
    <property type="entry name" value="SOLUBLE LYTIC MUREIN TRANSGLYCOSYLASE-RELATED"/>
    <property type="match status" value="1"/>
</dbReference>
<feature type="domain" description="DUF4124" evidence="3">
    <location>
        <begin position="20"/>
        <end position="47"/>
    </location>
</feature>
<dbReference type="CAZy" id="GH23">
    <property type="family name" value="Glycoside Hydrolase Family 23"/>
</dbReference>
<reference evidence="4 5" key="2">
    <citation type="journal article" date="2012" name="BMC Genomics">
        <title>The genome of Pelobacter carbinolicus reveals surprising metabolic capabilities and physiological features.</title>
        <authorList>
            <person name="Aklujkar M."/>
            <person name="Haveman S.A."/>
            <person name="Didonato R.Jr."/>
            <person name="Chertkov O."/>
            <person name="Han C.S."/>
            <person name="Land M.L."/>
            <person name="Brown P."/>
            <person name="Lovley D.R."/>
        </authorList>
    </citation>
    <scope>NUCLEOTIDE SEQUENCE [LARGE SCALE GENOMIC DNA]</scope>
    <source>
        <strain evidence="5">DSM 2380 / NBRC 103641 / GraBd1</strain>
    </source>
</reference>
<reference evidence="5" key="1">
    <citation type="submission" date="2005-10" db="EMBL/GenBank/DDBJ databases">
        <title>Complete sequence of Pelobacter carbinolicus DSM 2380.</title>
        <authorList>
            <person name="Copeland A."/>
            <person name="Lucas S."/>
            <person name="Lapidus A."/>
            <person name="Barry K."/>
            <person name="Detter J.C."/>
            <person name="Glavina T."/>
            <person name="Hammon N."/>
            <person name="Israni S."/>
            <person name="Pitluck S."/>
            <person name="Chertkov O."/>
            <person name="Schmutz J."/>
            <person name="Larimer F."/>
            <person name="Land M."/>
            <person name="Kyrpides N."/>
            <person name="Ivanova N."/>
            <person name="Richardson P."/>
        </authorList>
    </citation>
    <scope>NUCLEOTIDE SEQUENCE [LARGE SCALE GENOMIC DNA]</scope>
    <source>
        <strain evidence="5">DSM 2380 / NBRC 103641 / GraBd1</strain>
    </source>
</reference>
<evidence type="ECO:0000313" key="5">
    <source>
        <dbReference type="Proteomes" id="UP000002534"/>
    </source>
</evidence>